<dbReference type="SUPFAM" id="SSF143885">
    <property type="entry name" value="RGC domain-like"/>
    <property type="match status" value="1"/>
</dbReference>
<dbReference type="PROSITE" id="PS50018">
    <property type="entry name" value="RAS_GTPASE_ACTIV_2"/>
    <property type="match status" value="1"/>
</dbReference>
<dbReference type="GO" id="GO:0051015">
    <property type="term" value="F:actin filament binding"/>
    <property type="evidence" value="ECO:0007669"/>
    <property type="project" value="TreeGrafter"/>
</dbReference>
<protein>
    <submittedName>
        <fullName evidence="8">IQ motif containing GTPase activating protein 1</fullName>
    </submittedName>
</protein>
<dbReference type="InterPro" id="IPR036872">
    <property type="entry name" value="CH_dom_sf"/>
</dbReference>
<dbReference type="Gene3D" id="2.20.70.10">
    <property type="match status" value="1"/>
</dbReference>
<dbReference type="Pfam" id="PF03836">
    <property type="entry name" value="RasGAP_C"/>
    <property type="match status" value="1"/>
</dbReference>
<keyword evidence="2" id="KW-0677">Repeat</keyword>
<dbReference type="InterPro" id="IPR008936">
    <property type="entry name" value="Rho_GTPase_activation_prot"/>
</dbReference>
<feature type="coiled-coil region" evidence="4">
    <location>
        <begin position="165"/>
        <end position="192"/>
    </location>
</feature>
<dbReference type="Pfam" id="PF00612">
    <property type="entry name" value="IQ"/>
    <property type="match status" value="4"/>
</dbReference>
<dbReference type="Pfam" id="PF00307">
    <property type="entry name" value="CH"/>
    <property type="match status" value="1"/>
</dbReference>
<dbReference type="Proteomes" id="UP000472265">
    <property type="component" value="Chromosome 4"/>
</dbReference>
<name>A0A671W854_SPAAU</name>
<dbReference type="PROSITE" id="PS50021">
    <property type="entry name" value="CH"/>
    <property type="match status" value="1"/>
</dbReference>
<accession>A0A671W854</accession>
<dbReference type="CDD" id="cd00201">
    <property type="entry name" value="WW"/>
    <property type="match status" value="1"/>
</dbReference>
<dbReference type="GO" id="GO:0010761">
    <property type="term" value="P:fibroblast migration"/>
    <property type="evidence" value="ECO:0007669"/>
    <property type="project" value="TreeGrafter"/>
</dbReference>
<reference evidence="8" key="1">
    <citation type="submission" date="2021-04" db="EMBL/GenBank/DDBJ databases">
        <authorList>
            <consortium name="Wellcome Sanger Institute Data Sharing"/>
        </authorList>
    </citation>
    <scope>NUCLEOTIDE SEQUENCE [LARGE SCALE GENOMIC DNA]</scope>
</reference>
<dbReference type="InterPro" id="IPR023152">
    <property type="entry name" value="RasGAP_CS"/>
</dbReference>
<organism evidence="8 9">
    <name type="scientific">Sparus aurata</name>
    <name type="common">Gilthead sea bream</name>
    <dbReference type="NCBI Taxonomy" id="8175"/>
    <lineage>
        <taxon>Eukaryota</taxon>
        <taxon>Metazoa</taxon>
        <taxon>Chordata</taxon>
        <taxon>Craniata</taxon>
        <taxon>Vertebrata</taxon>
        <taxon>Euteleostomi</taxon>
        <taxon>Actinopterygii</taxon>
        <taxon>Neopterygii</taxon>
        <taxon>Teleostei</taxon>
        <taxon>Neoteleostei</taxon>
        <taxon>Acanthomorphata</taxon>
        <taxon>Eupercaria</taxon>
        <taxon>Spariformes</taxon>
        <taxon>Sparidae</taxon>
        <taxon>Sparus</taxon>
    </lineage>
</organism>
<keyword evidence="9" id="KW-1185">Reference proteome</keyword>
<dbReference type="GO" id="GO:0005938">
    <property type="term" value="C:cell cortex"/>
    <property type="evidence" value="ECO:0007669"/>
    <property type="project" value="TreeGrafter"/>
</dbReference>
<dbReference type="CDD" id="cd21274">
    <property type="entry name" value="CH_IQGAP1"/>
    <property type="match status" value="1"/>
</dbReference>
<feature type="domain" description="Calponin-homology (CH)" evidence="7">
    <location>
        <begin position="41"/>
        <end position="156"/>
    </location>
</feature>
<gene>
    <name evidence="8" type="primary">IQGAP1</name>
    <name evidence="8" type="synonym">iqgap1</name>
</gene>
<dbReference type="SUPFAM" id="SSF52540">
    <property type="entry name" value="P-loop containing nucleoside triphosphate hydrolases"/>
    <property type="match status" value="1"/>
</dbReference>
<keyword evidence="3" id="KW-0112">Calmodulin-binding</keyword>
<dbReference type="InterPro" id="IPR001936">
    <property type="entry name" value="RasGAP_dom"/>
</dbReference>
<evidence type="ECO:0000259" key="5">
    <source>
        <dbReference type="PROSITE" id="PS50018"/>
    </source>
</evidence>
<evidence type="ECO:0000256" key="4">
    <source>
        <dbReference type="SAM" id="Coils"/>
    </source>
</evidence>
<dbReference type="PROSITE" id="PS50096">
    <property type="entry name" value="IQ"/>
    <property type="match status" value="4"/>
</dbReference>
<evidence type="ECO:0000256" key="3">
    <source>
        <dbReference type="ARBA" id="ARBA00022860"/>
    </source>
</evidence>
<dbReference type="PANTHER" id="PTHR14149:SF15">
    <property type="entry name" value="RAS GTPASE-ACTIVATING-LIKE PROTEIN IQGAP1"/>
    <property type="match status" value="1"/>
</dbReference>
<dbReference type="GO" id="GO:0120025">
    <property type="term" value="C:plasma membrane bounded cell projection"/>
    <property type="evidence" value="ECO:0007669"/>
    <property type="project" value="UniProtKB-ARBA"/>
</dbReference>
<dbReference type="SMART" id="SM00015">
    <property type="entry name" value="IQ"/>
    <property type="match status" value="4"/>
</dbReference>
<dbReference type="FunFam" id="1.10.418.10:FF:000013">
    <property type="entry name" value="IQ motif containing GTPase activating protein 1"/>
    <property type="match status" value="1"/>
</dbReference>
<evidence type="ECO:0000256" key="1">
    <source>
        <dbReference type="ARBA" id="ARBA00022553"/>
    </source>
</evidence>
<dbReference type="SUPFAM" id="SSF48350">
    <property type="entry name" value="GTPase activation domain, GAP"/>
    <property type="match status" value="1"/>
</dbReference>
<keyword evidence="4" id="KW-0175">Coiled coil</keyword>
<dbReference type="Ensembl" id="ENSSAUT00010036709.1">
    <property type="protein sequence ID" value="ENSSAUP00010034849.1"/>
    <property type="gene ID" value="ENSSAUG00010004629.1"/>
</dbReference>
<dbReference type="SMART" id="SM00323">
    <property type="entry name" value="RasGAP"/>
    <property type="match status" value="1"/>
</dbReference>
<dbReference type="InterPro" id="IPR000593">
    <property type="entry name" value="RasGAP_C"/>
</dbReference>
<dbReference type="PROSITE" id="PS01159">
    <property type="entry name" value="WW_DOMAIN_1"/>
    <property type="match status" value="1"/>
</dbReference>
<dbReference type="Gene3D" id="1.10.418.10">
    <property type="entry name" value="Calponin-like domain"/>
    <property type="match status" value="1"/>
</dbReference>
<evidence type="ECO:0000259" key="6">
    <source>
        <dbReference type="PROSITE" id="PS50020"/>
    </source>
</evidence>
<reference evidence="8" key="2">
    <citation type="submission" date="2025-08" db="UniProtKB">
        <authorList>
            <consortium name="Ensembl"/>
        </authorList>
    </citation>
    <scope>IDENTIFICATION</scope>
</reference>
<dbReference type="InterPro" id="IPR000048">
    <property type="entry name" value="IQ_motif_EF-hand-BS"/>
</dbReference>
<dbReference type="GeneTree" id="ENSGT00950000183076"/>
<reference evidence="8" key="3">
    <citation type="submission" date="2025-09" db="UniProtKB">
        <authorList>
            <consortium name="Ensembl"/>
        </authorList>
    </citation>
    <scope>IDENTIFICATION</scope>
</reference>
<dbReference type="GO" id="GO:0005516">
    <property type="term" value="F:calmodulin binding"/>
    <property type="evidence" value="ECO:0007669"/>
    <property type="project" value="UniProtKB-KW"/>
</dbReference>
<dbReference type="PROSITE" id="PS50020">
    <property type="entry name" value="WW_DOMAIN_2"/>
    <property type="match status" value="1"/>
</dbReference>
<dbReference type="Pfam" id="PF00616">
    <property type="entry name" value="RasGAP"/>
    <property type="match status" value="1"/>
</dbReference>
<dbReference type="Gene3D" id="1.20.5.190">
    <property type="match status" value="2"/>
</dbReference>
<proteinExistence type="predicted"/>
<dbReference type="FunFam" id="1.10.506.10:FF:000004">
    <property type="entry name" value="IQ motif containing GTPase activating protein 1"/>
    <property type="match status" value="1"/>
</dbReference>
<dbReference type="GO" id="GO:0005096">
    <property type="term" value="F:GTPase activator activity"/>
    <property type="evidence" value="ECO:0007669"/>
    <property type="project" value="TreeGrafter"/>
</dbReference>
<keyword evidence="1" id="KW-0597">Phosphoprotein</keyword>
<dbReference type="InterPro" id="IPR001715">
    <property type="entry name" value="CH_dom"/>
</dbReference>
<evidence type="ECO:0000313" key="8">
    <source>
        <dbReference type="Ensembl" id="ENSSAUP00010034849.1"/>
    </source>
</evidence>
<dbReference type="PROSITE" id="PS00509">
    <property type="entry name" value="RAS_GTPASE_ACTIV_1"/>
    <property type="match status" value="1"/>
</dbReference>
<evidence type="ECO:0000313" key="9">
    <source>
        <dbReference type="Proteomes" id="UP000472265"/>
    </source>
</evidence>
<feature type="domain" description="Ras-GAP" evidence="5">
    <location>
        <begin position="949"/>
        <end position="1182"/>
    </location>
</feature>
<feature type="domain" description="WW" evidence="6">
    <location>
        <begin position="624"/>
        <end position="657"/>
    </location>
</feature>
<dbReference type="SUPFAM" id="SSF47576">
    <property type="entry name" value="Calponin-homology domain, CH-domain"/>
    <property type="match status" value="1"/>
</dbReference>
<dbReference type="GO" id="GO:0007173">
    <property type="term" value="P:epidermal growth factor receptor signaling pathway"/>
    <property type="evidence" value="ECO:0007669"/>
    <property type="project" value="TreeGrafter"/>
</dbReference>
<dbReference type="SMART" id="SM00456">
    <property type="entry name" value="WW"/>
    <property type="match status" value="1"/>
</dbReference>
<dbReference type="PANTHER" id="PTHR14149">
    <property type="entry name" value="RAS GTPASE-ACTIVATING PROTEIN WITH IQ MOTIF"/>
    <property type="match status" value="1"/>
</dbReference>
<evidence type="ECO:0000259" key="7">
    <source>
        <dbReference type="PROSITE" id="PS50021"/>
    </source>
</evidence>
<dbReference type="InterPro" id="IPR027417">
    <property type="entry name" value="P-loop_NTPase"/>
</dbReference>
<dbReference type="GO" id="GO:0005634">
    <property type="term" value="C:nucleus"/>
    <property type="evidence" value="ECO:0007669"/>
    <property type="project" value="TreeGrafter"/>
</dbReference>
<sequence length="1605" mass="182795">FPLQAESRLRSRGNPVLDGVERLTAEEMDERRQQNMAYEYLCHLEEAKRWMEACLDEELPPTTELEEGLRNGVYLAKLGNFFAPRTVSLKKIYDREQTRYKATGLHFRHTDNVIQWLNAMSEKGLPKIFYPETTDIYDRKNMPRCIYCIHALSLYLFKLGLAPQIQDLYGKVDFTEEEINNMKSELEKYGIQMPAFSKIGGILANELSVDEAALHAAVIAINDAIDHGIPEGTMAAMQNPNAMLVNLDANGARQYHDTLYQAKGEKVANSRKRNADAERDIYDELLTQAEIQGNVNKVNGESHERRCVNSSRTNLKLSIISDLFQHFSYSFSVPCISRVTFHVPCAVLKAVERINAAIREGVPEKTVEELMNPDAQLPEVYPSAADLYQRELVSLQQQSPEGSLSHPELLVAVEMLSAVVLMNEALDVGDRAALWKQLSSSVTGLSNVEDEYAQRYMDELMRLKAAAREEGSDYLTWNDIQACIDQVNLTVQEEHERIAAIGLINEALDEGDPTKTLAMLQNSSAKLTDVDPSVAQHYHDILLEARREKAHVRDAQHTTAAAWSCICDVGSIQAINEAVEQGEPAQTLAALRSPGAGLYGVTSECAQTYQDDLTKIKTEKKAEGENGSEWVKHWVKGGHNYYFNLNTKEGTWVEPEGFVQNNTQLNKEDIQSVVSGVTTAYNREQLWLANETLIAKLQARCRGYLVRKGQKERMDFLTSQDPAVTRIQAHWKGYKQRRKFKDRKQYLKDHSDEAVKIQSMVRMHQARKKYKDRLKYFQDHVSVLVKIQAFIRANKARDDYKTLINADDPPMAVVRKFVHLLDHSDQDFQEELELMRLREEVVTNIRSNQQLENDLNLMDIKIGLLVKNKITLQEVVSHSKKLTKKNKGQLSNMMMMNKQRGGLKALSKEKRVKLEAYQYLFYLLQTNPTYLAKLIFQMPQNKSTKFMDSVIFTLYNYASNQREEYLLAKLFKTALQEEIKSKVDQMKEIVTGNPTVIKMVVSFHRGARGQNALRQILAPVVKEIMDDKSLNIKTDPVDIYKSWVNQMETQTGEASKLPYDVTPEQAMSHEEVRTRLEASIKNMKAITDKFLSAIIVSVDKIPYGMRFISKVLKDTLHEKFPDATEDELLKIVGNLLYYRYMNPAIVAPDAFDIIEVSAGGQLTTEQRRNLGSVAKMLQHAASNKMFLGDNAHLNPINEYLSASYQKFRRFFLAACDVPSLEDKFNVDQYSDLVTVTKPVIYISIGEIINTHTLLLDHQDAIAPEHNDPIHELLEDLGEVPTVESLIGENPLPPDDPNKELMGKTEVSLTLANKFDVPGEANVEMDARTLLLNTKRLIVDVIRFQPGETLTEILDSTASTEQEAEYQRAMQRRAIRDAKTPEKMKQVKPVVDDSLTLQGKKDKIKSNLQRLAELGKVDPQNRYQDLINDIAKDIRNQRRYRQRRKAELVRLQQTNTALNSKTTFYNVQIDSYNQYIKTCMDNLASKVQNAIKLSKKPGDNKTKKSKQVSQKYTASRLHEKGVLIAIEDLQPNQFKNVIFEISPSEAVGVFDVKAKLMGVHLETLQLEYQDLLQLQYEGVAVMKLFDRATINVNLLIFLLNKKFYGK</sequence>
<evidence type="ECO:0000256" key="2">
    <source>
        <dbReference type="ARBA" id="ARBA00022737"/>
    </source>
</evidence>
<dbReference type="Gene3D" id="1.10.506.10">
    <property type="entry name" value="GTPase Activation - p120gap, domain 1"/>
    <property type="match status" value="1"/>
</dbReference>
<dbReference type="SMART" id="SM00033">
    <property type="entry name" value="CH"/>
    <property type="match status" value="1"/>
</dbReference>
<dbReference type="InterPro" id="IPR001202">
    <property type="entry name" value="WW_dom"/>
</dbReference>
<dbReference type="GO" id="GO:1903479">
    <property type="term" value="P:mitotic actomyosin contractile ring assembly actin filament organization"/>
    <property type="evidence" value="ECO:0007669"/>
    <property type="project" value="TreeGrafter"/>
</dbReference>
<dbReference type="CDD" id="cd23767">
    <property type="entry name" value="IQCD"/>
    <property type="match status" value="1"/>
</dbReference>